<keyword evidence="3" id="KW-0812">Transmembrane</keyword>
<dbReference type="EMBL" id="FNXT01000417">
    <property type="protein sequence ID" value="SZX64562.1"/>
    <property type="molecule type" value="Genomic_DNA"/>
</dbReference>
<keyword evidence="6" id="KW-1185">Reference proteome</keyword>
<dbReference type="InterPro" id="IPR050154">
    <property type="entry name" value="UbiB_kinase"/>
</dbReference>
<dbReference type="PANTHER" id="PTHR10566:SF118">
    <property type="entry name" value="PROTEIN KINASE DOMAIN-CONTAINING PROTEIN"/>
    <property type="match status" value="1"/>
</dbReference>
<protein>
    <recommendedName>
        <fullName evidence="4">Protein kinase domain-containing protein</fullName>
    </recommendedName>
</protein>
<dbReference type="InterPro" id="IPR000719">
    <property type="entry name" value="Prot_kinase_dom"/>
</dbReference>
<dbReference type="STRING" id="3088.A0A383VII2"/>
<name>A0A383VII2_TETOB</name>
<dbReference type="GO" id="GO:0005524">
    <property type="term" value="F:ATP binding"/>
    <property type="evidence" value="ECO:0007669"/>
    <property type="project" value="InterPro"/>
</dbReference>
<organism evidence="5 6">
    <name type="scientific">Tetradesmus obliquus</name>
    <name type="common">Green alga</name>
    <name type="synonym">Acutodesmus obliquus</name>
    <dbReference type="NCBI Taxonomy" id="3088"/>
    <lineage>
        <taxon>Eukaryota</taxon>
        <taxon>Viridiplantae</taxon>
        <taxon>Chlorophyta</taxon>
        <taxon>core chlorophytes</taxon>
        <taxon>Chlorophyceae</taxon>
        <taxon>CS clade</taxon>
        <taxon>Sphaeropleales</taxon>
        <taxon>Scenedesmaceae</taxon>
        <taxon>Tetradesmus</taxon>
    </lineage>
</organism>
<dbReference type="SUPFAM" id="SSF56112">
    <property type="entry name" value="Protein kinase-like (PK-like)"/>
    <property type="match status" value="1"/>
</dbReference>
<feature type="domain" description="Protein kinase" evidence="4">
    <location>
        <begin position="517"/>
        <end position="850"/>
    </location>
</feature>
<evidence type="ECO:0000259" key="4">
    <source>
        <dbReference type="PROSITE" id="PS50011"/>
    </source>
</evidence>
<evidence type="ECO:0000313" key="6">
    <source>
        <dbReference type="Proteomes" id="UP000256970"/>
    </source>
</evidence>
<reference evidence="5 6" key="1">
    <citation type="submission" date="2016-10" db="EMBL/GenBank/DDBJ databases">
        <authorList>
            <person name="Cai Z."/>
        </authorList>
    </citation>
    <scope>NUCLEOTIDE SEQUENCE [LARGE SCALE GENOMIC DNA]</scope>
</reference>
<keyword evidence="3" id="KW-1133">Transmembrane helix</keyword>
<dbReference type="PROSITE" id="PS50011">
    <property type="entry name" value="PROTEIN_KINASE_DOM"/>
    <property type="match status" value="1"/>
</dbReference>
<dbReference type="InterPro" id="IPR011009">
    <property type="entry name" value="Kinase-like_dom_sf"/>
</dbReference>
<feature type="compositionally biased region" description="Polar residues" evidence="2">
    <location>
        <begin position="1"/>
        <end position="13"/>
    </location>
</feature>
<keyword evidence="3" id="KW-0472">Membrane</keyword>
<evidence type="ECO:0000256" key="3">
    <source>
        <dbReference type="SAM" id="Phobius"/>
    </source>
</evidence>
<feature type="transmembrane region" description="Helical" evidence="3">
    <location>
        <begin position="1259"/>
        <end position="1278"/>
    </location>
</feature>
<evidence type="ECO:0000313" key="5">
    <source>
        <dbReference type="EMBL" id="SZX64562.1"/>
    </source>
</evidence>
<comment type="similarity">
    <text evidence="1">Belongs to the protein kinase superfamily. ADCK protein kinase family.</text>
</comment>
<dbReference type="Proteomes" id="UP000256970">
    <property type="component" value="Unassembled WGS sequence"/>
</dbReference>
<accession>A0A383VII2</accession>
<dbReference type="CDD" id="cd05121">
    <property type="entry name" value="ABC1_ADCK3-like"/>
    <property type="match status" value="1"/>
</dbReference>
<dbReference type="GO" id="GO:0004672">
    <property type="term" value="F:protein kinase activity"/>
    <property type="evidence" value="ECO:0007669"/>
    <property type="project" value="InterPro"/>
</dbReference>
<evidence type="ECO:0000256" key="1">
    <source>
        <dbReference type="ARBA" id="ARBA00009670"/>
    </source>
</evidence>
<proteinExistence type="inferred from homology"/>
<gene>
    <name evidence="5" type="ORF">BQ4739_LOCUS5069</name>
</gene>
<feature type="region of interest" description="Disordered" evidence="2">
    <location>
        <begin position="1"/>
        <end position="40"/>
    </location>
</feature>
<dbReference type="Pfam" id="PF03109">
    <property type="entry name" value="ABC1"/>
    <property type="match status" value="1"/>
</dbReference>
<evidence type="ECO:0000256" key="2">
    <source>
        <dbReference type="SAM" id="MobiDB-lite"/>
    </source>
</evidence>
<dbReference type="PANTHER" id="PTHR10566">
    <property type="entry name" value="CHAPERONE-ACTIVITY OF BC1 COMPLEX CABC1 -RELATED"/>
    <property type="match status" value="1"/>
</dbReference>
<sequence>MHSLQRQGLQQGACTRANRRGRSARQAPAVPKAAGAQDPVSAAEELLSQLSSDASWQQLQPHFGSKLAGQLLDKAASVRDVHLPSSVQLPSVQLPAVPHLPDIHLPSVPQLPAVQMPNLSNMQLPEVHMPSVQLPAVPQLPSLSNVQLPAAQSLLQGLQDAAGSAGAAAGGLTQLPAALQQRLVLLEAQLQQLAAGNGSYEPHFGTRAVMAWLQEALAALSGVVQDSPMLQPLSANAAGLPAAAASGSHQLLLHGGSSFGSSGSISSSIMGGFGGVGGDPAAALQAASAAWQAVAASASASMPAELSSALSAGAGALAEQSASAAAALQQLQGSLAHAEQLLQQLPEQGMGGYDFPTLCIVAAGALAAIAASVPAADASAAFGDEGTPQDDVLSHDYDAQAVARYFKRRPVLVAQRAAQLASEMSSFGLPLLGDLWTGRLQANEHARAEQLRGVIERLGPAYVKVAQAMSTRVDLLSPEYYMQIQLLQDRVPPFPCDQAKEAMSKAFGRPVDQVFSQLSSKPVAAASLGQVYRGKLKPEFGGREVAVKVQRPDVLEQVCLDLYLMRQAAEAISALPEVKTDWASLIDNWAVRFLHEMDYTREAANANLFRQQMADAGVSGVVTADVIEEFSNDVVLTTQWMDGEKLSESRASDVRELCNTLLSAYLIQLLDTGLLHADPHPGNLIRTNDGKICVLDFGLMTEVTPEQRIALVEYIAHLSIQDWENVARDLQTLGFIPADAGDPVAMGMAPALGKILVQLSGGGGASKLNIDAVMAELEDLGSTYPFSIPPFFTLILRAFSVIEGIALAVDPDYAIVQECFPYMARRLLADDDPRIRKALRDVLYGGRSRLDVQRLIKMADAFSAYTTDGLEDNVAPGATATAVARPAAVAAARPAVAAGQIQPEPVLNPAAKDALLAVFSRRGSYVQELLVEELVAAADALSRDALSQTLRVLLGSAPVAVAMSSLEALGPLRPLLLPLTTPLELLSRLAPAVQLTDEDEEALGVVRGVFQLVARMSPDSPTAAAAGSSRGYRSVGSADASNAASGMVFSTTNESSSRLLGLAAAGRAQQVDPRAAVAAAAEAVNGAAGVARELQPILPELVPGLQHTGELFVRAFVRRVALRLAESFTVADSSGSSSSSVTVDDEERALAMAALGFVAGPDSFKRIGSVGLPAGFLNSSSSSSNGFAMNGSSSSSSIASEFAGVLLQQQMQPQPRQQSGLGAGFGAAVRPLHFQAPPGAAASGAAGSWGVGPLTAGQLVTGLVAAPLLAVLTPLAVLSELQRRQQQR</sequence>
<dbReference type="Gene3D" id="1.10.510.10">
    <property type="entry name" value="Transferase(Phosphotransferase) domain 1"/>
    <property type="match status" value="1"/>
</dbReference>
<dbReference type="InterPro" id="IPR004147">
    <property type="entry name" value="ABC1_dom"/>
</dbReference>